<dbReference type="KEGG" id="cpm:G5S_0550"/>
<reference evidence="3 4" key="3">
    <citation type="journal article" date="2011" name="J. Bacteriol.">
        <title>Genome sequence of the obligate intracellular animal pathogen Chlamydia pecorum E58.</title>
        <authorList>
            <person name="Mojica S."/>
            <person name="Huot Creasy H."/>
            <person name="Daugherty S."/>
            <person name="Read T.D."/>
            <person name="Kim T."/>
            <person name="Kaltenboeck B."/>
            <person name="Bavoil P."/>
            <person name="Myers G.S."/>
        </authorList>
    </citation>
    <scope>NUCLEOTIDE SEQUENCE [LARGE SCALE GENOMIC DNA]</scope>
    <source>
        <strain evidence="3 4">E58</strain>
    </source>
</reference>
<reference evidence="2" key="1">
    <citation type="journal article" date="2008" name="Vet. Res.">
        <title>Preliminary phylogenetic identification of virulent Chlamydophila pecorum strains.</title>
        <authorList>
            <person name="Mohamad K.Y."/>
            <person name="Roche S.M."/>
            <person name="Myers G."/>
            <person name="Bavoil P.M."/>
            <person name="Laroucau K."/>
            <person name="Magnino S."/>
            <person name="Laurent S."/>
            <person name="Rasschaert D."/>
            <person name="Rodolakis A."/>
        </authorList>
    </citation>
    <scope>NUCLEOTIDE SEQUENCE</scope>
    <source>
        <strain evidence="2">E58</strain>
    </source>
</reference>
<sequence length="253" mass="29169">MSTRPQNIKMKHKIKRSTYAFVSENPRTLYLGLNKKTAKKYYAHHLPILQLVPFAKTSPQLKKAFRYLPLTTHILLTSPSSSAVFLSKACKRFSKSLLQKKCYICIGKATHETIRNVLPKAPTLLASEEISEGVFPVIRTLPTTSYLLYPHSSLSRPAIKDFLKKNSWHFFSYAHYTVKPRPIKKHLFSQYEHIILTSPSTVRAYAQLFPQLPQKTHWCQGPITLQEFQNFYCSTPRLLNQWALEMTQNGSLV</sequence>
<keyword evidence="4" id="KW-1185">Reference proteome</keyword>
<dbReference type="SUPFAM" id="SSF69618">
    <property type="entry name" value="HemD-like"/>
    <property type="match status" value="1"/>
</dbReference>
<protein>
    <submittedName>
        <fullName evidence="2">Uroporphyrinogen-III synthase</fullName>
        <ecNumber evidence="2">4.2.1.75</ecNumber>
    </submittedName>
</protein>
<organism evidence="2">
    <name type="scientific">Chlamydia pecorum (strain ATCC VR-628 / DSM 29919 / E58)</name>
    <name type="common">Chlamydophila pecorum</name>
    <dbReference type="NCBI Taxonomy" id="331635"/>
    <lineage>
        <taxon>Bacteria</taxon>
        <taxon>Pseudomonadati</taxon>
        <taxon>Chlamydiota</taxon>
        <taxon>Chlamydiia</taxon>
        <taxon>Chlamydiales</taxon>
        <taxon>Chlamydiaceae</taxon>
        <taxon>Chlamydia/Chlamydophila group</taxon>
        <taxon>Chlamydia</taxon>
    </lineage>
</organism>
<evidence type="ECO:0000313" key="3">
    <source>
        <dbReference type="EMBL" id="AEB41525.1"/>
    </source>
</evidence>
<dbReference type="InterPro" id="IPR003754">
    <property type="entry name" value="4pyrrol_synth_uPrphyn_synth"/>
</dbReference>
<dbReference type="EMBL" id="EU837073">
    <property type="protein sequence ID" value="ACH42160.1"/>
    <property type="molecule type" value="Genomic_DNA"/>
</dbReference>
<dbReference type="GO" id="GO:0033014">
    <property type="term" value="P:tetrapyrrole biosynthetic process"/>
    <property type="evidence" value="ECO:0007669"/>
    <property type="project" value="InterPro"/>
</dbReference>
<evidence type="ECO:0000259" key="1">
    <source>
        <dbReference type="Pfam" id="PF02602"/>
    </source>
</evidence>
<keyword evidence="2" id="KW-0456">Lyase</keyword>
<dbReference type="InterPro" id="IPR036108">
    <property type="entry name" value="4pyrrol_syn_uPrphyn_synt_sf"/>
</dbReference>
<dbReference type="CDD" id="cd06578">
    <property type="entry name" value="HemD"/>
    <property type="match status" value="1"/>
</dbReference>
<dbReference type="GO" id="GO:0004852">
    <property type="term" value="F:uroporphyrinogen-III synthase activity"/>
    <property type="evidence" value="ECO:0007669"/>
    <property type="project" value="UniProtKB-EC"/>
</dbReference>
<dbReference type="EMBL" id="CP002608">
    <property type="protein sequence ID" value="AEB41525.1"/>
    <property type="molecule type" value="Genomic_DNA"/>
</dbReference>
<evidence type="ECO:0000313" key="2">
    <source>
        <dbReference type="EMBL" id="ACH42160.1"/>
    </source>
</evidence>
<name>B5LMT9_CHLPE</name>
<accession>B5LMT9</accession>
<dbReference type="EC" id="4.2.1.75" evidence="2"/>
<dbReference type="Gene3D" id="3.40.50.10090">
    <property type="match status" value="2"/>
</dbReference>
<reference evidence="2" key="2">
    <citation type="submission" date="2008-06" db="EMBL/GenBank/DDBJ databases">
        <title>Genome Sequence of Chlamydophila pecorum E58.</title>
        <authorList>
            <person name="Myers G.S."/>
            <person name="Read T.D."/>
            <person name="Brunham R.C."/>
            <person name="Kaltenboeck B."/>
            <person name="Bavoil P."/>
        </authorList>
    </citation>
    <scope>NUCLEOTIDE SEQUENCE</scope>
    <source>
        <strain evidence="2">E58</strain>
    </source>
</reference>
<proteinExistence type="predicted"/>
<gene>
    <name evidence="2" type="primary">hemD</name>
    <name evidence="3" type="ordered locus">G5S_0550</name>
</gene>
<dbReference type="AlphaFoldDB" id="B5LMT9"/>
<reference evidence="3" key="4">
    <citation type="submission" date="2011-03" db="EMBL/GenBank/DDBJ databases">
        <authorList>
            <person name="Mojical S."/>
            <person name="Drabek E.F."/>
            <person name="Huot Creasy H."/>
            <person name="Daugherty S."/>
            <person name="Read T.D."/>
            <person name="Kaltenboeck B."/>
            <person name="Bavoil P."/>
            <person name="Myers G.S.A."/>
        </authorList>
    </citation>
    <scope>NUCLEOTIDE SEQUENCE</scope>
    <source>
        <strain evidence="3">E58</strain>
    </source>
</reference>
<evidence type="ECO:0000313" key="4">
    <source>
        <dbReference type="Proteomes" id="UP000008305"/>
    </source>
</evidence>
<dbReference type="Pfam" id="PF02602">
    <property type="entry name" value="HEM4"/>
    <property type="match status" value="1"/>
</dbReference>
<dbReference type="Proteomes" id="UP000008305">
    <property type="component" value="Chromosome"/>
</dbReference>
<feature type="domain" description="Tetrapyrrole biosynthesis uroporphyrinogen III synthase" evidence="1">
    <location>
        <begin position="43"/>
        <end position="230"/>
    </location>
</feature>